<gene>
    <name evidence="1" type="ORF">M407DRAFT_17604</name>
</gene>
<evidence type="ECO:0008006" key="3">
    <source>
        <dbReference type="Google" id="ProtNLM"/>
    </source>
</evidence>
<evidence type="ECO:0000313" key="2">
    <source>
        <dbReference type="Proteomes" id="UP000054248"/>
    </source>
</evidence>
<dbReference type="AlphaFoldDB" id="A0A0C3QVJ8"/>
<dbReference type="EMBL" id="KN822947">
    <property type="protein sequence ID" value="KIO33641.1"/>
    <property type="molecule type" value="Genomic_DNA"/>
</dbReference>
<keyword evidence="2" id="KW-1185">Reference proteome</keyword>
<protein>
    <recommendedName>
        <fullName evidence="3">BTB domain-containing protein</fullName>
    </recommendedName>
</protein>
<dbReference type="OrthoDB" id="2593747at2759"/>
<name>A0A0C3QVJ8_9AGAM</name>
<reference evidence="1 2" key="1">
    <citation type="submission" date="2014-04" db="EMBL/GenBank/DDBJ databases">
        <authorList>
            <consortium name="DOE Joint Genome Institute"/>
            <person name="Kuo A."/>
            <person name="Girlanda M."/>
            <person name="Perotto S."/>
            <person name="Kohler A."/>
            <person name="Nagy L.G."/>
            <person name="Floudas D."/>
            <person name="Copeland A."/>
            <person name="Barry K.W."/>
            <person name="Cichocki N."/>
            <person name="Veneault-Fourrey C."/>
            <person name="LaButti K."/>
            <person name="Lindquist E.A."/>
            <person name="Lipzen A."/>
            <person name="Lundell T."/>
            <person name="Morin E."/>
            <person name="Murat C."/>
            <person name="Sun H."/>
            <person name="Tunlid A."/>
            <person name="Henrissat B."/>
            <person name="Grigoriev I.V."/>
            <person name="Hibbett D.S."/>
            <person name="Martin F."/>
            <person name="Nordberg H.P."/>
            <person name="Cantor M.N."/>
            <person name="Hua S.X."/>
        </authorList>
    </citation>
    <scope>NUCLEOTIDE SEQUENCE [LARGE SCALE GENOMIC DNA]</scope>
    <source>
        <strain evidence="1 2">MUT 4182</strain>
    </source>
</reference>
<dbReference type="STRING" id="1051891.A0A0C3QVJ8"/>
<reference evidence="2" key="2">
    <citation type="submission" date="2015-01" db="EMBL/GenBank/DDBJ databases">
        <title>Evolutionary Origins and Diversification of the Mycorrhizal Mutualists.</title>
        <authorList>
            <consortium name="DOE Joint Genome Institute"/>
            <consortium name="Mycorrhizal Genomics Consortium"/>
            <person name="Kohler A."/>
            <person name="Kuo A."/>
            <person name="Nagy L.G."/>
            <person name="Floudas D."/>
            <person name="Copeland A."/>
            <person name="Barry K.W."/>
            <person name="Cichocki N."/>
            <person name="Veneault-Fourrey C."/>
            <person name="LaButti K."/>
            <person name="Lindquist E.A."/>
            <person name="Lipzen A."/>
            <person name="Lundell T."/>
            <person name="Morin E."/>
            <person name="Murat C."/>
            <person name="Riley R."/>
            <person name="Ohm R."/>
            <person name="Sun H."/>
            <person name="Tunlid A."/>
            <person name="Henrissat B."/>
            <person name="Grigoriev I.V."/>
            <person name="Hibbett D.S."/>
            <person name="Martin F."/>
        </authorList>
    </citation>
    <scope>NUCLEOTIDE SEQUENCE [LARGE SCALE GENOMIC DNA]</scope>
    <source>
        <strain evidence="2">MUT 4182</strain>
    </source>
</reference>
<evidence type="ECO:0000313" key="1">
    <source>
        <dbReference type="EMBL" id="KIO33641.1"/>
    </source>
</evidence>
<dbReference type="HOGENOM" id="CLU_047592_3_0_1"/>
<organism evidence="1 2">
    <name type="scientific">Tulasnella calospora MUT 4182</name>
    <dbReference type="NCBI Taxonomy" id="1051891"/>
    <lineage>
        <taxon>Eukaryota</taxon>
        <taxon>Fungi</taxon>
        <taxon>Dikarya</taxon>
        <taxon>Basidiomycota</taxon>
        <taxon>Agaricomycotina</taxon>
        <taxon>Agaricomycetes</taxon>
        <taxon>Cantharellales</taxon>
        <taxon>Tulasnellaceae</taxon>
        <taxon>Tulasnella</taxon>
    </lineage>
</organism>
<sequence length="245" mass="27827">MPSEHPKYGDASYMVFLVEDILFHVPLRRLKQSQFFREMIEETHTGLESEGKSNENPIFLSGISVFEMTSFLDALEASFLSGDPKLEFAQWAGALHLATMWSFDDVRDMIITHMDKAIWTADPLDRIDTSLKCRVEKWLYPAYEALCQRAESLKDEEVERLGLRRSAAIWRVRESLEFNQTPISTGCPSCGFNGVTCRSCEYCWSLPQPGASVPPARKITVKKNQKHNGVTALDLIKKEAALNFV</sequence>
<dbReference type="Proteomes" id="UP000054248">
    <property type="component" value="Unassembled WGS sequence"/>
</dbReference>
<proteinExistence type="predicted"/>
<accession>A0A0C3QVJ8</accession>